<dbReference type="RefSeq" id="WP_106675324.1">
    <property type="nucleotide sequence ID" value="NZ_PXWG01000014.1"/>
</dbReference>
<dbReference type="PANTHER" id="PTHR37532">
    <property type="entry name" value="PROTEIN ISCX"/>
    <property type="match status" value="1"/>
</dbReference>
<dbReference type="PANTHER" id="PTHR37532:SF1">
    <property type="entry name" value="PROTEIN ISCX"/>
    <property type="match status" value="1"/>
</dbReference>
<dbReference type="EMBL" id="PXWG01000014">
    <property type="protein sequence ID" value="PSJ29107.1"/>
    <property type="molecule type" value="Genomic_DNA"/>
</dbReference>
<dbReference type="Proteomes" id="UP000242427">
    <property type="component" value="Unassembled WGS sequence"/>
</dbReference>
<gene>
    <name evidence="1" type="primary">iscX</name>
    <name evidence="1" type="ORF">B7P34_09200</name>
</gene>
<dbReference type="GO" id="GO:0008198">
    <property type="term" value="F:ferrous iron binding"/>
    <property type="evidence" value="ECO:0007669"/>
    <property type="project" value="TreeGrafter"/>
</dbReference>
<evidence type="ECO:0000313" key="2">
    <source>
        <dbReference type="Proteomes" id="UP000242427"/>
    </source>
</evidence>
<sequence length="76" mass="8437">MRWTDIQQIAARLAAKHPDRAPLSVEFPEVRDLVIGLEGFSDDPARYNVRILESIQLAWSDRRNGSDASNGSGGKD</sequence>
<dbReference type="GO" id="GO:0016226">
    <property type="term" value="P:iron-sulfur cluster assembly"/>
    <property type="evidence" value="ECO:0007669"/>
    <property type="project" value="InterPro"/>
</dbReference>
<dbReference type="NCBIfam" id="TIGR03412">
    <property type="entry name" value="iscX_yfhJ"/>
    <property type="match status" value="1"/>
</dbReference>
<keyword evidence="2" id="KW-1185">Reference proteome</keyword>
<dbReference type="InterPro" id="IPR007479">
    <property type="entry name" value="ISC_FeS_clus_asmbl_IscsX"/>
</dbReference>
<dbReference type="Pfam" id="PF04384">
    <property type="entry name" value="Fe-S_assembly"/>
    <property type="match status" value="1"/>
</dbReference>
<dbReference type="AlphaFoldDB" id="A0A9X7PIH2"/>
<dbReference type="InterPro" id="IPR036762">
    <property type="entry name" value="IscX-like_sf"/>
</dbReference>
<comment type="caution">
    <text evidence="1">The sequence shown here is derived from an EMBL/GenBank/DDBJ whole genome shotgun (WGS) entry which is preliminary data.</text>
</comment>
<dbReference type="GO" id="GO:0005829">
    <property type="term" value="C:cytosol"/>
    <property type="evidence" value="ECO:0007669"/>
    <property type="project" value="TreeGrafter"/>
</dbReference>
<dbReference type="Gene3D" id="1.10.10.600">
    <property type="entry name" value="IscX-like"/>
    <property type="match status" value="1"/>
</dbReference>
<protein>
    <submittedName>
        <fullName evidence="1">Fe-S assembly protein IscX</fullName>
    </submittedName>
</protein>
<dbReference type="OrthoDB" id="9800346at2"/>
<proteinExistence type="predicted"/>
<organism evidence="1 2">
    <name type="scientific">Streptosporangium nondiastaticum</name>
    <dbReference type="NCBI Taxonomy" id="35764"/>
    <lineage>
        <taxon>Bacteria</taxon>
        <taxon>Bacillati</taxon>
        <taxon>Actinomycetota</taxon>
        <taxon>Actinomycetes</taxon>
        <taxon>Streptosporangiales</taxon>
        <taxon>Streptosporangiaceae</taxon>
        <taxon>Streptosporangium</taxon>
    </lineage>
</organism>
<dbReference type="SUPFAM" id="SSF140319">
    <property type="entry name" value="IscX-like"/>
    <property type="match status" value="1"/>
</dbReference>
<accession>A0A9X7PIH2</accession>
<name>A0A9X7PIH2_9ACTN</name>
<reference evidence="1 2" key="1">
    <citation type="submission" date="2018-03" db="EMBL/GenBank/DDBJ databases">
        <title>Chitinolytic properties of Streptosporangium nondiastaticum TBG75A20.</title>
        <authorList>
            <person name="Gayathri V."/>
            <person name="Shiburaj S."/>
        </authorList>
    </citation>
    <scope>NUCLEOTIDE SEQUENCE [LARGE SCALE GENOMIC DNA]</scope>
    <source>
        <strain evidence="1 2">TBG75A20</strain>
    </source>
</reference>
<evidence type="ECO:0000313" key="1">
    <source>
        <dbReference type="EMBL" id="PSJ29107.1"/>
    </source>
</evidence>